<evidence type="ECO:0000259" key="7">
    <source>
        <dbReference type="PROSITE" id="PS51900"/>
    </source>
</evidence>
<dbReference type="InterPro" id="IPR050090">
    <property type="entry name" value="Tyrosine_recombinase_XerCD"/>
</dbReference>
<dbReference type="InterPro" id="IPR044068">
    <property type="entry name" value="CB"/>
</dbReference>
<evidence type="ECO:0000256" key="5">
    <source>
        <dbReference type="PROSITE-ProRule" id="PRU01248"/>
    </source>
</evidence>
<dbReference type="Proteomes" id="UP000220341">
    <property type="component" value="Unassembled WGS sequence"/>
</dbReference>
<name>A0AAE5UCX4_PRIMG</name>
<keyword evidence="2" id="KW-0229">DNA integration</keyword>
<evidence type="ECO:0000256" key="1">
    <source>
        <dbReference type="ARBA" id="ARBA00008857"/>
    </source>
</evidence>
<keyword evidence="4" id="KW-0233">DNA recombination</keyword>
<keyword evidence="3 5" id="KW-0238">DNA-binding</keyword>
<dbReference type="InterPro" id="IPR013762">
    <property type="entry name" value="Integrase-like_cat_sf"/>
</dbReference>
<dbReference type="PROSITE" id="PS51900">
    <property type="entry name" value="CB"/>
    <property type="match status" value="1"/>
</dbReference>
<dbReference type="GO" id="GO:0003677">
    <property type="term" value="F:DNA binding"/>
    <property type="evidence" value="ECO:0007669"/>
    <property type="project" value="UniProtKB-UniRule"/>
</dbReference>
<dbReference type="EMBL" id="NTYW01000006">
    <property type="protein sequence ID" value="PES40828.1"/>
    <property type="molecule type" value="Genomic_DNA"/>
</dbReference>
<dbReference type="PROSITE" id="PS51898">
    <property type="entry name" value="TYR_RECOMBINASE"/>
    <property type="match status" value="1"/>
</dbReference>
<evidence type="ECO:0000259" key="6">
    <source>
        <dbReference type="PROSITE" id="PS51898"/>
    </source>
</evidence>
<proteinExistence type="inferred from homology"/>
<sequence length="412" mass="48261">MIHVKLWHIKREKKGRNKLAGSIEKRGKDSWRLVYSLGFDSNGKRLKKTKTVKGVTKREAQKLLAQFITEIEAGEYIAPEKMLFSAFVEEWKSKYAETHLSPNTLVTYLLHLKNRIIPYFGEMKLDQIKAMRILDFLKSLEAQGLRKDGKEGTLSTSTIEYNHRILKNIFNRAVEWQLIKKNPMENIKKPKRIQKETSVYDKIEAELLMSCLQKEEMMWSVMIKLAITTGLRRGELLGLEWKHVDLEKGTLQVKQALSYVNQEHIIREPKTKNSIRTVTLPGALIDELKKYKSTWNKRRLKASDLWEGGQYQFLFTSWHGRPLHPSSVTTWWRRFINRHNLRYIRFHDLRHTSATLLINSGVHAKIISSRLGHADIRTTMNVYGHALQEADREATKHFDKLFTNNKKRDLEA</sequence>
<accession>A0AAE5UCX4</accession>
<dbReference type="Pfam" id="PF00589">
    <property type="entry name" value="Phage_integrase"/>
    <property type="match status" value="1"/>
</dbReference>
<evidence type="ECO:0000256" key="4">
    <source>
        <dbReference type="ARBA" id="ARBA00023172"/>
    </source>
</evidence>
<dbReference type="InterPro" id="IPR011010">
    <property type="entry name" value="DNA_brk_join_enz"/>
</dbReference>
<dbReference type="InterPro" id="IPR010998">
    <property type="entry name" value="Integrase_recombinase_N"/>
</dbReference>
<evidence type="ECO:0000256" key="2">
    <source>
        <dbReference type="ARBA" id="ARBA00022908"/>
    </source>
</evidence>
<dbReference type="PANTHER" id="PTHR30349">
    <property type="entry name" value="PHAGE INTEGRASE-RELATED"/>
    <property type="match status" value="1"/>
</dbReference>
<dbReference type="PANTHER" id="PTHR30349:SF41">
    <property type="entry name" value="INTEGRASE_RECOMBINASE PROTEIN MJ0367-RELATED"/>
    <property type="match status" value="1"/>
</dbReference>
<organism evidence="8 9">
    <name type="scientific">Priestia megaterium</name>
    <name type="common">Bacillus megaterium</name>
    <dbReference type="NCBI Taxonomy" id="1404"/>
    <lineage>
        <taxon>Bacteria</taxon>
        <taxon>Bacillati</taxon>
        <taxon>Bacillota</taxon>
        <taxon>Bacilli</taxon>
        <taxon>Bacillales</taxon>
        <taxon>Bacillaceae</taxon>
        <taxon>Priestia</taxon>
    </lineage>
</organism>
<comment type="similarity">
    <text evidence="1">Belongs to the 'phage' integrase family.</text>
</comment>
<evidence type="ECO:0000313" key="9">
    <source>
        <dbReference type="Proteomes" id="UP000220341"/>
    </source>
</evidence>
<evidence type="ECO:0000256" key="3">
    <source>
        <dbReference type="ARBA" id="ARBA00023125"/>
    </source>
</evidence>
<dbReference type="Gene3D" id="1.10.150.130">
    <property type="match status" value="1"/>
</dbReference>
<dbReference type="CDD" id="cd01189">
    <property type="entry name" value="INT_ICEBs1_C_like"/>
    <property type="match status" value="1"/>
</dbReference>
<feature type="domain" description="Tyr recombinase" evidence="6">
    <location>
        <begin position="195"/>
        <end position="396"/>
    </location>
</feature>
<protein>
    <submittedName>
        <fullName evidence="8">Site-specific integrase</fullName>
    </submittedName>
</protein>
<dbReference type="GO" id="GO:0015074">
    <property type="term" value="P:DNA integration"/>
    <property type="evidence" value="ECO:0007669"/>
    <property type="project" value="UniProtKB-KW"/>
</dbReference>
<dbReference type="AlphaFoldDB" id="A0AAE5UCX4"/>
<feature type="domain" description="Core-binding (CB)" evidence="7">
    <location>
        <begin position="82"/>
        <end position="174"/>
    </location>
</feature>
<dbReference type="InterPro" id="IPR002104">
    <property type="entry name" value="Integrase_catalytic"/>
</dbReference>
<evidence type="ECO:0000313" key="8">
    <source>
        <dbReference type="EMBL" id="PES40828.1"/>
    </source>
</evidence>
<dbReference type="Gene3D" id="1.10.443.10">
    <property type="entry name" value="Intergrase catalytic core"/>
    <property type="match status" value="1"/>
</dbReference>
<comment type="caution">
    <text evidence="8">The sequence shown here is derived from an EMBL/GenBank/DDBJ whole genome shotgun (WGS) entry which is preliminary data.</text>
</comment>
<gene>
    <name evidence="8" type="ORF">CN497_08935</name>
</gene>
<dbReference type="SUPFAM" id="SSF56349">
    <property type="entry name" value="DNA breaking-rejoining enzymes"/>
    <property type="match status" value="1"/>
</dbReference>
<dbReference type="Pfam" id="PF14659">
    <property type="entry name" value="Phage_int_SAM_3"/>
    <property type="match status" value="1"/>
</dbReference>
<reference evidence="8 9" key="1">
    <citation type="submission" date="2017-09" db="EMBL/GenBank/DDBJ databases">
        <title>Large-scale bioinformatics analysis of Bacillus genomes uncovers conserved roles of natural products in bacterial physiology.</title>
        <authorList>
            <consortium name="Agbiome Team Llc"/>
            <person name="Bleich R.M."/>
            <person name="Kirk G.J."/>
            <person name="Santa Maria K.C."/>
            <person name="Allen S.E."/>
            <person name="Farag S."/>
            <person name="Shank E.A."/>
            <person name="Bowers A."/>
        </authorList>
    </citation>
    <scope>NUCLEOTIDE SEQUENCE [LARGE SCALE GENOMIC DNA]</scope>
    <source>
        <strain evidence="8 9">AFS003013</strain>
    </source>
</reference>
<dbReference type="InterPro" id="IPR004107">
    <property type="entry name" value="Integrase_SAM-like_N"/>
</dbReference>
<dbReference type="GO" id="GO:0006310">
    <property type="term" value="P:DNA recombination"/>
    <property type="evidence" value="ECO:0007669"/>
    <property type="project" value="UniProtKB-KW"/>
</dbReference>